<keyword evidence="13" id="KW-1185">Reference proteome</keyword>
<comment type="subcellular location">
    <subcellularLocation>
        <location evidence="9">Cell membrane</location>
        <topology evidence="9">Multi-pass membrane protein</topology>
    </subcellularLocation>
    <subcellularLocation>
        <location evidence="1">Membrane</location>
        <topology evidence="1">Multi-pass membrane protein</topology>
    </subcellularLocation>
</comment>
<dbReference type="InterPro" id="IPR029020">
    <property type="entry name" value="Ammonium/urea_transptr"/>
</dbReference>
<evidence type="ECO:0000256" key="8">
    <source>
        <dbReference type="ARBA" id="ARBA00050025"/>
    </source>
</evidence>
<sequence length="472" mass="49756">MHKAKKVRITAIGFLTLLSLCFPFTAFAASEATAIDTGDNAWVLASTALVLLMFLPGLGLFYGSMLGQKSIISTMMMCLASLVSVSFIWVLWGYTLTYGPSLNGIIGGLDYLGFKNVGADPLGSLTIPHLTYAIFQSLFCAITVAIIAGAVVERMRFSVWIIFSAVWATLIYVPMAHWVWGGGWLSTIGALDFAGGSVIHILSGASALTAALVLGPRKSYKTNSTSPPHNLVFFLVGGMLLWIGWLGFDGGTALGAGALAALAVSTTHFAAVAGVIGWLAMEWMIRKKPTLVGAITGAIAAMVAITPAAGYVSVPSSLLVGGLGAIICYWAIHIFKTKLKIDDTLDVFALHGIGGIWGAIATGIFASKAANPDGNDGLIHGNPIQVYHQLVDVGVSLVLGVAGTFIILKAIQLFTPLRVTEQDELEGLDLSQHGEKAYNSFEPGTSDSYPHNPTVMNANLEHTLLKPASSKV</sequence>
<evidence type="ECO:0000313" key="12">
    <source>
        <dbReference type="EMBL" id="BBI32784.1"/>
    </source>
</evidence>
<dbReference type="PANTHER" id="PTHR43029">
    <property type="entry name" value="AMMONIUM TRANSPORTER MEP2"/>
    <property type="match status" value="1"/>
</dbReference>
<feature type="transmembrane region" description="Helical" evidence="9">
    <location>
        <begin position="193"/>
        <end position="215"/>
    </location>
</feature>
<dbReference type="Proteomes" id="UP000289856">
    <property type="component" value="Chromosome"/>
</dbReference>
<evidence type="ECO:0000313" key="13">
    <source>
        <dbReference type="Proteomes" id="UP000289856"/>
    </source>
</evidence>
<feature type="transmembrane region" description="Helical" evidence="9">
    <location>
        <begin position="318"/>
        <end position="335"/>
    </location>
</feature>
<organism evidence="12 13">
    <name type="scientific">Cohnella abietis</name>
    <dbReference type="NCBI Taxonomy" id="2507935"/>
    <lineage>
        <taxon>Bacteria</taxon>
        <taxon>Bacillati</taxon>
        <taxon>Bacillota</taxon>
        <taxon>Bacilli</taxon>
        <taxon>Bacillales</taxon>
        <taxon>Paenibacillaceae</taxon>
        <taxon>Cohnella</taxon>
    </lineage>
</organism>
<dbReference type="InterPro" id="IPR024041">
    <property type="entry name" value="NH4_transpt_AmtB-like_dom"/>
</dbReference>
<dbReference type="AlphaFoldDB" id="A0A3T1D3W7"/>
<dbReference type="RefSeq" id="WP_130607569.1">
    <property type="nucleotide sequence ID" value="NZ_AP019400.1"/>
</dbReference>
<accession>A0A3T1D3W7</accession>
<dbReference type="Pfam" id="PF00909">
    <property type="entry name" value="Ammonium_transp"/>
    <property type="match status" value="1"/>
</dbReference>
<evidence type="ECO:0000256" key="1">
    <source>
        <dbReference type="ARBA" id="ARBA00004141"/>
    </source>
</evidence>
<dbReference type="OrthoDB" id="9814202at2"/>
<protein>
    <recommendedName>
        <fullName evidence="8 9">Ammonium transporter</fullName>
    </recommendedName>
</protein>
<feature type="transmembrane region" description="Helical" evidence="9">
    <location>
        <begin position="291"/>
        <end position="312"/>
    </location>
</feature>
<evidence type="ECO:0000259" key="11">
    <source>
        <dbReference type="Pfam" id="PF00909"/>
    </source>
</evidence>
<feature type="transmembrane region" description="Helical" evidence="9">
    <location>
        <begin position="347"/>
        <end position="366"/>
    </location>
</feature>
<dbReference type="Gene3D" id="1.10.3430.10">
    <property type="entry name" value="Ammonium transporter AmtB like domains"/>
    <property type="match status" value="1"/>
</dbReference>
<evidence type="ECO:0000256" key="5">
    <source>
        <dbReference type="ARBA" id="ARBA00022989"/>
    </source>
</evidence>
<comment type="similarity">
    <text evidence="2 9">Belongs to the ammonia transporter channel (TC 1.A.11.2) family.</text>
</comment>
<dbReference type="NCBIfam" id="TIGR00836">
    <property type="entry name" value="amt"/>
    <property type="match status" value="1"/>
</dbReference>
<dbReference type="PANTHER" id="PTHR43029:SF10">
    <property type="entry name" value="AMMONIUM TRANSPORTER MEP2"/>
    <property type="match status" value="1"/>
</dbReference>
<feature type="transmembrane region" description="Helical" evidence="9">
    <location>
        <begin position="386"/>
        <end position="408"/>
    </location>
</feature>
<gene>
    <name evidence="12" type="ORF">KCTCHS21_21830</name>
</gene>
<dbReference type="InterPro" id="IPR018047">
    <property type="entry name" value="Ammonium_transpt_CS"/>
</dbReference>
<keyword evidence="4 9" id="KW-0812">Transmembrane</keyword>
<evidence type="ECO:0000256" key="2">
    <source>
        <dbReference type="ARBA" id="ARBA00005887"/>
    </source>
</evidence>
<feature type="chain" id="PRO_5019477316" description="Ammonium transporter" evidence="10">
    <location>
        <begin position="29"/>
        <end position="472"/>
    </location>
</feature>
<reference evidence="12 13" key="1">
    <citation type="submission" date="2019-01" db="EMBL/GenBank/DDBJ databases">
        <title>Complete genome sequence of Cohnella hallensis HS21 isolated from Korean fir (Abies koreana) rhizospheric soil.</title>
        <authorList>
            <person name="Jiang L."/>
            <person name="Kang S.W."/>
            <person name="Kim S."/>
            <person name="Jung J."/>
            <person name="Kim C.Y."/>
            <person name="Kim D.H."/>
            <person name="Kim S.W."/>
            <person name="Lee J."/>
        </authorList>
    </citation>
    <scope>NUCLEOTIDE SEQUENCE [LARGE SCALE GENOMIC DNA]</scope>
    <source>
        <strain evidence="12 13">HS21</strain>
    </source>
</reference>
<feature type="transmembrane region" description="Helical" evidence="9">
    <location>
        <begin position="254"/>
        <end position="279"/>
    </location>
</feature>
<keyword evidence="10" id="KW-0732">Signal</keyword>
<keyword evidence="6 9" id="KW-0472">Membrane</keyword>
<evidence type="ECO:0000256" key="10">
    <source>
        <dbReference type="SAM" id="SignalP"/>
    </source>
</evidence>
<evidence type="ECO:0000256" key="6">
    <source>
        <dbReference type="ARBA" id="ARBA00023136"/>
    </source>
</evidence>
<evidence type="ECO:0000256" key="4">
    <source>
        <dbReference type="ARBA" id="ARBA00022692"/>
    </source>
</evidence>
<dbReference type="GO" id="GO:0005886">
    <property type="term" value="C:plasma membrane"/>
    <property type="evidence" value="ECO:0007669"/>
    <property type="project" value="UniProtKB-SubCell"/>
</dbReference>
<keyword evidence="5 9" id="KW-1133">Transmembrane helix</keyword>
<proteinExistence type="inferred from homology"/>
<keyword evidence="7 9" id="KW-0924">Ammonia transport</keyword>
<dbReference type="InterPro" id="IPR001905">
    <property type="entry name" value="Ammonium_transpt"/>
</dbReference>
<evidence type="ECO:0000256" key="7">
    <source>
        <dbReference type="ARBA" id="ARBA00023177"/>
    </source>
</evidence>
<dbReference type="SUPFAM" id="SSF111352">
    <property type="entry name" value="Ammonium transporter"/>
    <property type="match status" value="1"/>
</dbReference>
<evidence type="ECO:0000256" key="9">
    <source>
        <dbReference type="RuleBase" id="RU362002"/>
    </source>
</evidence>
<feature type="transmembrane region" description="Helical" evidence="9">
    <location>
        <begin position="44"/>
        <end position="63"/>
    </location>
</feature>
<feature type="transmembrane region" description="Helical" evidence="9">
    <location>
        <begin position="130"/>
        <end position="152"/>
    </location>
</feature>
<feature type="transmembrane region" description="Helical" evidence="9">
    <location>
        <begin position="159"/>
        <end position="181"/>
    </location>
</feature>
<feature type="domain" description="Ammonium transporter AmtB-like" evidence="11">
    <location>
        <begin position="41"/>
        <end position="438"/>
    </location>
</feature>
<dbReference type="EMBL" id="AP019400">
    <property type="protein sequence ID" value="BBI32784.1"/>
    <property type="molecule type" value="Genomic_DNA"/>
</dbReference>
<dbReference type="KEGG" id="cohn:KCTCHS21_21830"/>
<keyword evidence="3 9" id="KW-0813">Transport</keyword>
<dbReference type="GO" id="GO:0008519">
    <property type="term" value="F:ammonium channel activity"/>
    <property type="evidence" value="ECO:0007669"/>
    <property type="project" value="InterPro"/>
</dbReference>
<evidence type="ECO:0000256" key="3">
    <source>
        <dbReference type="ARBA" id="ARBA00022448"/>
    </source>
</evidence>
<feature type="signal peptide" evidence="10">
    <location>
        <begin position="1"/>
        <end position="28"/>
    </location>
</feature>
<feature type="transmembrane region" description="Helical" evidence="9">
    <location>
        <begin position="70"/>
        <end position="92"/>
    </location>
</feature>
<feature type="transmembrane region" description="Helical" evidence="9">
    <location>
        <begin position="227"/>
        <end position="248"/>
    </location>
</feature>
<dbReference type="PROSITE" id="PS01219">
    <property type="entry name" value="AMMONIUM_TRANSP"/>
    <property type="match status" value="1"/>
</dbReference>
<name>A0A3T1D3W7_9BACL</name>